<evidence type="ECO:0000256" key="1">
    <source>
        <dbReference type="SAM" id="MobiDB-lite"/>
    </source>
</evidence>
<reference evidence="2" key="1">
    <citation type="journal article" date="2023" name="Mol. Biol. Evol.">
        <title>Third-Generation Sequencing Reveals the Adaptive Role of the Epigenome in Three Deep-Sea Polychaetes.</title>
        <authorList>
            <person name="Perez M."/>
            <person name="Aroh O."/>
            <person name="Sun Y."/>
            <person name="Lan Y."/>
            <person name="Juniper S.K."/>
            <person name="Young C.R."/>
            <person name="Angers B."/>
            <person name="Qian P.Y."/>
        </authorList>
    </citation>
    <scope>NUCLEOTIDE SEQUENCE</scope>
    <source>
        <strain evidence="2">R07B-5</strain>
    </source>
</reference>
<feature type="compositionally biased region" description="Polar residues" evidence="1">
    <location>
        <begin position="54"/>
        <end position="69"/>
    </location>
</feature>
<keyword evidence="3" id="KW-1185">Reference proteome</keyword>
<protein>
    <submittedName>
        <fullName evidence="2">Uncharacterized protein</fullName>
    </submittedName>
</protein>
<evidence type="ECO:0000313" key="2">
    <source>
        <dbReference type="EMBL" id="KAK2175417.1"/>
    </source>
</evidence>
<proteinExistence type="predicted"/>
<dbReference type="EMBL" id="JAODUO010000732">
    <property type="protein sequence ID" value="KAK2175417.1"/>
    <property type="molecule type" value="Genomic_DNA"/>
</dbReference>
<dbReference type="InterPro" id="IPR018613">
    <property type="entry name" value="Ccdc97-like"/>
</dbReference>
<dbReference type="PANTHER" id="PTHR31840">
    <property type="entry name" value="COILED-COIL DOMAIN-CONTAINING PROTEIN 97"/>
    <property type="match status" value="1"/>
</dbReference>
<dbReference type="PANTHER" id="PTHR31840:SF1">
    <property type="entry name" value="COILED-COIL DOMAIN-CONTAINING PROTEIN 97"/>
    <property type="match status" value="1"/>
</dbReference>
<dbReference type="AlphaFoldDB" id="A0AAD9NM76"/>
<accession>A0AAD9NM76</accession>
<sequence>MRENTDADSSTKTLSEQMECIDLHPDPIVEAPTPHNIDDLGVSQMGDDPKPNPGVTSVSTPLTPGTSGDQADRSDALRHAVLDAVAKSDAHFRHQQRGEPDLTFDEKWEIAAELLDRKPAIFLSRFGKHISSENACIL</sequence>
<gene>
    <name evidence="2" type="ORF">NP493_734g02063</name>
</gene>
<dbReference type="Proteomes" id="UP001209878">
    <property type="component" value="Unassembled WGS sequence"/>
</dbReference>
<organism evidence="2 3">
    <name type="scientific">Ridgeia piscesae</name>
    <name type="common">Tubeworm</name>
    <dbReference type="NCBI Taxonomy" id="27915"/>
    <lineage>
        <taxon>Eukaryota</taxon>
        <taxon>Metazoa</taxon>
        <taxon>Spiralia</taxon>
        <taxon>Lophotrochozoa</taxon>
        <taxon>Annelida</taxon>
        <taxon>Polychaeta</taxon>
        <taxon>Sedentaria</taxon>
        <taxon>Canalipalpata</taxon>
        <taxon>Sabellida</taxon>
        <taxon>Siboglinidae</taxon>
        <taxon>Ridgeia</taxon>
    </lineage>
</organism>
<name>A0AAD9NM76_RIDPI</name>
<feature type="region of interest" description="Disordered" evidence="1">
    <location>
        <begin position="26"/>
        <end position="72"/>
    </location>
</feature>
<comment type="caution">
    <text evidence="2">The sequence shown here is derived from an EMBL/GenBank/DDBJ whole genome shotgun (WGS) entry which is preliminary data.</text>
</comment>
<evidence type="ECO:0000313" key="3">
    <source>
        <dbReference type="Proteomes" id="UP001209878"/>
    </source>
</evidence>